<reference evidence="2 3" key="1">
    <citation type="submission" date="2024-02" db="EMBL/GenBank/DDBJ databases">
        <title>De novo assembly and annotation of 12 fungi associated with fruit tree decline syndrome in Ontario, Canada.</title>
        <authorList>
            <person name="Sulman M."/>
            <person name="Ellouze W."/>
            <person name="Ilyukhin E."/>
        </authorList>
    </citation>
    <scope>NUCLEOTIDE SEQUENCE [LARGE SCALE GENOMIC DNA]</scope>
    <source>
        <strain evidence="2 3">M42-189</strain>
    </source>
</reference>
<protein>
    <submittedName>
        <fullName evidence="2">Uncharacterized protein</fullName>
    </submittedName>
</protein>
<organism evidence="2 3">
    <name type="scientific">Paraconiothyrium brasiliense</name>
    <dbReference type="NCBI Taxonomy" id="300254"/>
    <lineage>
        <taxon>Eukaryota</taxon>
        <taxon>Fungi</taxon>
        <taxon>Dikarya</taxon>
        <taxon>Ascomycota</taxon>
        <taxon>Pezizomycotina</taxon>
        <taxon>Dothideomycetes</taxon>
        <taxon>Pleosporomycetidae</taxon>
        <taxon>Pleosporales</taxon>
        <taxon>Massarineae</taxon>
        <taxon>Didymosphaeriaceae</taxon>
        <taxon>Paraconiothyrium</taxon>
    </lineage>
</organism>
<feature type="region of interest" description="Disordered" evidence="1">
    <location>
        <begin position="1"/>
        <end position="94"/>
    </location>
</feature>
<sequence length="156" mass="17235">MKDSVTSPAPTTTPIRLMSQPAALTEPSNNTNISESRKSESGISDSRSTSPKPSFGSFLQHNRPSSMFSILRNKSKPDSIPTIATTSPKREKDAIDSIDGKTKACDRAKTFETFVDGEQLKTDSKATEQLGATRDVKNGLRKVKRWFGKKKEDEER</sequence>
<dbReference type="Proteomes" id="UP001521785">
    <property type="component" value="Unassembled WGS sequence"/>
</dbReference>
<evidence type="ECO:0000313" key="3">
    <source>
        <dbReference type="Proteomes" id="UP001521785"/>
    </source>
</evidence>
<name>A0ABR3RM68_9PLEO</name>
<gene>
    <name evidence="2" type="ORF">SLS60_004856</name>
</gene>
<dbReference type="EMBL" id="JAKJXO020000005">
    <property type="protein sequence ID" value="KAL1605308.1"/>
    <property type="molecule type" value="Genomic_DNA"/>
</dbReference>
<proteinExistence type="predicted"/>
<evidence type="ECO:0000313" key="2">
    <source>
        <dbReference type="EMBL" id="KAL1605308.1"/>
    </source>
</evidence>
<evidence type="ECO:0000256" key="1">
    <source>
        <dbReference type="SAM" id="MobiDB-lite"/>
    </source>
</evidence>
<keyword evidence="3" id="KW-1185">Reference proteome</keyword>
<accession>A0ABR3RM68</accession>
<feature type="compositionally biased region" description="Polar residues" evidence="1">
    <location>
        <begin position="41"/>
        <end position="68"/>
    </location>
</feature>
<comment type="caution">
    <text evidence="2">The sequence shown here is derived from an EMBL/GenBank/DDBJ whole genome shotgun (WGS) entry which is preliminary data.</text>
</comment>
<feature type="compositionally biased region" description="Polar residues" evidence="1">
    <location>
        <begin position="1"/>
        <end position="14"/>
    </location>
</feature>